<evidence type="ECO:0000313" key="4">
    <source>
        <dbReference type="Proteomes" id="UP000520592"/>
    </source>
</evidence>
<reference evidence="3 4" key="1">
    <citation type="submission" date="2020-04" db="EMBL/GenBank/DDBJ databases">
        <title>Molecular characterization of pseudomonads from Agaricus bisporus reveal novel blotch 2 pathogens in Western Europe.</title>
        <authorList>
            <person name="Taparia T."/>
            <person name="Krijger M."/>
            <person name="Haynes E."/>
            <person name="Elpinstone J.G."/>
            <person name="Noble R."/>
            <person name="Van Der Wolf J."/>
        </authorList>
    </citation>
    <scope>NUCLEOTIDE SEQUENCE [LARGE SCALE GENOMIC DNA]</scope>
    <source>
        <strain evidence="3 4">IPO3737</strain>
    </source>
</reference>
<evidence type="ECO:0000256" key="1">
    <source>
        <dbReference type="ARBA" id="ARBA00022723"/>
    </source>
</evidence>
<sequence length="57" mass="5959">MNEKTCDCPHCNCKLGSNPIVSAGKSYCCQACADHHRNGEPCTSTAAGCQCSKAAHD</sequence>
<dbReference type="InterPro" id="IPR017854">
    <property type="entry name" value="Metalthion_dom_sf"/>
</dbReference>
<keyword evidence="1" id="KW-0479">Metal-binding</keyword>
<proteinExistence type="predicted"/>
<evidence type="ECO:0000256" key="2">
    <source>
        <dbReference type="ARBA" id="ARBA00022851"/>
    </source>
</evidence>
<dbReference type="AlphaFoldDB" id="A0A7Y7Y740"/>
<dbReference type="Pfam" id="PF02069">
    <property type="entry name" value="Metallothio_Pro"/>
    <property type="match status" value="1"/>
</dbReference>
<dbReference type="SUPFAM" id="SSF57868">
    <property type="entry name" value="Metallothionein"/>
    <property type="match status" value="1"/>
</dbReference>
<organism evidence="3 4">
    <name type="scientific">Pseudomonas gingeri</name>
    <dbReference type="NCBI Taxonomy" id="117681"/>
    <lineage>
        <taxon>Bacteria</taxon>
        <taxon>Pseudomonadati</taxon>
        <taxon>Pseudomonadota</taxon>
        <taxon>Gammaproteobacteria</taxon>
        <taxon>Pseudomonadales</taxon>
        <taxon>Pseudomonadaceae</taxon>
        <taxon>Pseudomonas</taxon>
    </lineage>
</organism>
<comment type="caution">
    <text evidence="3">The sequence shown here is derived from an EMBL/GenBank/DDBJ whole genome shotgun (WGS) entry which is preliminary data.</text>
</comment>
<accession>A0A7Y7Y740</accession>
<protein>
    <submittedName>
        <fullName evidence="3">Metallothionein</fullName>
    </submittedName>
</protein>
<dbReference type="GO" id="GO:0046872">
    <property type="term" value="F:metal ion binding"/>
    <property type="evidence" value="ECO:0007669"/>
    <property type="project" value="UniProtKB-KW"/>
</dbReference>
<dbReference type="Gene3D" id="2.30.170.10">
    <property type="match status" value="1"/>
</dbReference>
<name>A0A7Y7Y740_9PSED</name>
<keyword evidence="2" id="KW-0480">Metal-thiolate cluster</keyword>
<dbReference type="Proteomes" id="UP000520592">
    <property type="component" value="Unassembled WGS sequence"/>
</dbReference>
<gene>
    <name evidence="3" type="ORF">HX876_01310</name>
</gene>
<dbReference type="EMBL" id="JACAQD010000004">
    <property type="protein sequence ID" value="NWC31015.1"/>
    <property type="molecule type" value="Genomic_DNA"/>
</dbReference>
<evidence type="ECO:0000313" key="3">
    <source>
        <dbReference type="EMBL" id="NWC31015.1"/>
    </source>
</evidence>
<dbReference type="RefSeq" id="WP_177056309.1">
    <property type="nucleotide sequence ID" value="NZ_JACAPB010000041.1"/>
</dbReference>
<dbReference type="InterPro" id="IPR000518">
    <property type="entry name" value="Metalthion_fam14_prok"/>
</dbReference>